<proteinExistence type="predicted"/>
<dbReference type="EMBL" id="JAGRQC010000001">
    <property type="protein sequence ID" value="MBR0551501.1"/>
    <property type="molecule type" value="Genomic_DNA"/>
</dbReference>
<feature type="transmembrane region" description="Helical" evidence="1">
    <location>
        <begin position="79"/>
        <end position="102"/>
    </location>
</feature>
<feature type="transmembrane region" description="Helical" evidence="1">
    <location>
        <begin position="46"/>
        <end position="73"/>
    </location>
</feature>
<evidence type="ECO:0000256" key="1">
    <source>
        <dbReference type="SAM" id="Phobius"/>
    </source>
</evidence>
<dbReference type="Pfam" id="PF07332">
    <property type="entry name" value="Phage_holin_3_6"/>
    <property type="match status" value="1"/>
</dbReference>
<dbReference type="RefSeq" id="WP_284052774.1">
    <property type="nucleotide sequence ID" value="NZ_JAGRQC010000001.1"/>
</dbReference>
<keyword evidence="1" id="KW-1133">Transmembrane helix</keyword>
<accession>A0A8T4IAU5</accession>
<name>A0A8T4IAU5_9SPHN</name>
<comment type="caution">
    <text evidence="2">The sequence shown here is derived from an EMBL/GenBank/DDBJ whole genome shotgun (WGS) entry which is preliminary data.</text>
</comment>
<organism evidence="2 3">
    <name type="scientific">Stakelama marina</name>
    <dbReference type="NCBI Taxonomy" id="2826939"/>
    <lineage>
        <taxon>Bacteria</taxon>
        <taxon>Pseudomonadati</taxon>
        <taxon>Pseudomonadota</taxon>
        <taxon>Alphaproteobacteria</taxon>
        <taxon>Sphingomonadales</taxon>
        <taxon>Sphingomonadaceae</taxon>
        <taxon>Stakelama</taxon>
    </lineage>
</organism>
<evidence type="ECO:0000313" key="3">
    <source>
        <dbReference type="Proteomes" id="UP000676996"/>
    </source>
</evidence>
<keyword evidence="1" id="KW-0812">Transmembrane</keyword>
<keyword evidence="3" id="KW-1185">Reference proteome</keyword>
<gene>
    <name evidence="2" type="ORF">J7S20_03155</name>
</gene>
<dbReference type="Proteomes" id="UP000676996">
    <property type="component" value="Unassembled WGS sequence"/>
</dbReference>
<sequence>MQNNGPEEPGLGTQLAQLARETRDWARAEGEYYKALARDRANDVKLALALGVAGATLAYAALIALLVGAIIILMPVVGAIWAVVIVTGIALAMSALMVRAALRFFQNAKRPATPRDKL</sequence>
<protein>
    <submittedName>
        <fullName evidence="2">Phage holin family protein</fullName>
    </submittedName>
</protein>
<dbReference type="AlphaFoldDB" id="A0A8T4IAU5"/>
<keyword evidence="1" id="KW-0472">Membrane</keyword>
<reference evidence="2" key="1">
    <citation type="submission" date="2021-04" db="EMBL/GenBank/DDBJ databases">
        <title>Ouciella asimina sp. nov., isolated from the surface seawater in the hydrothermal field of Okinawa Trough.</title>
        <authorList>
            <person name="Shuang W."/>
        </authorList>
    </citation>
    <scope>NUCLEOTIDE SEQUENCE</scope>
    <source>
        <strain evidence="2">LXI357</strain>
    </source>
</reference>
<evidence type="ECO:0000313" key="2">
    <source>
        <dbReference type="EMBL" id="MBR0551501.1"/>
    </source>
</evidence>
<dbReference type="InterPro" id="IPR009937">
    <property type="entry name" value="Phage_holin_3_6"/>
</dbReference>